<evidence type="ECO:0000313" key="2">
    <source>
        <dbReference type="EMBL" id="GJT78740.1"/>
    </source>
</evidence>
<feature type="domain" description="Reverse transcriptase" evidence="1">
    <location>
        <begin position="1"/>
        <end position="205"/>
    </location>
</feature>
<comment type="caution">
    <text evidence="2">The sequence shown here is derived from an EMBL/GenBank/DDBJ whole genome shotgun (WGS) entry which is preliminary data.</text>
</comment>
<dbReference type="EMBL" id="BQNB010018829">
    <property type="protein sequence ID" value="GJT78740.1"/>
    <property type="molecule type" value="Genomic_DNA"/>
</dbReference>
<keyword evidence="2" id="KW-0808">Transferase</keyword>
<gene>
    <name evidence="2" type="ORF">Tco_1045465</name>
</gene>
<evidence type="ECO:0000313" key="3">
    <source>
        <dbReference type="Proteomes" id="UP001151760"/>
    </source>
</evidence>
<dbReference type="GO" id="GO:0003964">
    <property type="term" value="F:RNA-directed DNA polymerase activity"/>
    <property type="evidence" value="ECO:0007669"/>
    <property type="project" value="UniProtKB-KW"/>
</dbReference>
<keyword evidence="2" id="KW-0548">Nucleotidyltransferase</keyword>
<dbReference type="Pfam" id="PF00078">
    <property type="entry name" value="RVT_1"/>
    <property type="match status" value="1"/>
</dbReference>
<dbReference type="PANTHER" id="PTHR33116">
    <property type="entry name" value="REVERSE TRANSCRIPTASE ZINC-BINDING DOMAIN-CONTAINING PROTEIN-RELATED-RELATED"/>
    <property type="match status" value="1"/>
</dbReference>
<evidence type="ECO:0000259" key="1">
    <source>
        <dbReference type="PROSITE" id="PS50878"/>
    </source>
</evidence>
<protein>
    <submittedName>
        <fullName evidence="2">RNA-directed DNA polymerase, eukaryota, reverse transcriptase zinc-binding domain protein</fullName>
    </submittedName>
</protein>
<sequence>MKSGLIKLVNVNQSAFIPRIFFQDIILITQELLRGYNRKNGQNRCAMKIDVQNAYDTVNWDFLSENLKKFGFHSKMVHWIMTCVFSCGYSICINGDRYRYFKGGKGLRQCDSISPYLFNLVIQKNVLESHSFKYHQSCKDMMLTHLCFVGDLLVLCHGDSGYVEVVKKSLDDFSLVSGLHPNMNKSTIFFRILNEGERARILNSLEKKGKAKA</sequence>
<reference evidence="2" key="2">
    <citation type="submission" date="2022-01" db="EMBL/GenBank/DDBJ databases">
        <authorList>
            <person name="Yamashiro T."/>
            <person name="Shiraishi A."/>
            <person name="Satake H."/>
            <person name="Nakayama K."/>
        </authorList>
    </citation>
    <scope>NUCLEOTIDE SEQUENCE</scope>
</reference>
<accession>A0ABQ5GSZ0</accession>
<reference evidence="2" key="1">
    <citation type="journal article" date="2022" name="Int. J. Mol. Sci.">
        <title>Draft Genome of Tanacetum Coccineum: Genomic Comparison of Closely Related Tanacetum-Family Plants.</title>
        <authorList>
            <person name="Yamashiro T."/>
            <person name="Shiraishi A."/>
            <person name="Nakayama K."/>
            <person name="Satake H."/>
        </authorList>
    </citation>
    <scope>NUCLEOTIDE SEQUENCE</scope>
</reference>
<dbReference type="PROSITE" id="PS50878">
    <property type="entry name" value="RT_POL"/>
    <property type="match status" value="1"/>
</dbReference>
<keyword evidence="3" id="KW-1185">Reference proteome</keyword>
<name>A0ABQ5GSZ0_9ASTR</name>
<dbReference type="Proteomes" id="UP001151760">
    <property type="component" value="Unassembled WGS sequence"/>
</dbReference>
<proteinExistence type="predicted"/>
<keyword evidence="2" id="KW-0695">RNA-directed DNA polymerase</keyword>
<dbReference type="InterPro" id="IPR000477">
    <property type="entry name" value="RT_dom"/>
</dbReference>
<organism evidence="2 3">
    <name type="scientific">Tanacetum coccineum</name>
    <dbReference type="NCBI Taxonomy" id="301880"/>
    <lineage>
        <taxon>Eukaryota</taxon>
        <taxon>Viridiplantae</taxon>
        <taxon>Streptophyta</taxon>
        <taxon>Embryophyta</taxon>
        <taxon>Tracheophyta</taxon>
        <taxon>Spermatophyta</taxon>
        <taxon>Magnoliopsida</taxon>
        <taxon>eudicotyledons</taxon>
        <taxon>Gunneridae</taxon>
        <taxon>Pentapetalae</taxon>
        <taxon>asterids</taxon>
        <taxon>campanulids</taxon>
        <taxon>Asterales</taxon>
        <taxon>Asteraceae</taxon>
        <taxon>Asteroideae</taxon>
        <taxon>Anthemideae</taxon>
        <taxon>Anthemidinae</taxon>
        <taxon>Tanacetum</taxon>
    </lineage>
</organism>
<dbReference type="PANTHER" id="PTHR33116:SF84">
    <property type="entry name" value="RNA-DIRECTED DNA POLYMERASE"/>
    <property type="match status" value="1"/>
</dbReference>